<dbReference type="SUPFAM" id="SSF47336">
    <property type="entry name" value="ACP-like"/>
    <property type="match status" value="1"/>
</dbReference>
<evidence type="ECO:0000313" key="3">
    <source>
        <dbReference type="Proteomes" id="UP001499959"/>
    </source>
</evidence>
<sequence length="81" mass="9382">MSIETAGIETLREWVLEKHPDLAHIDDDTDLFEQKLIDSINFVEYILIIEELIDREIPVTPDLISRTATLARVRDNFLSQS</sequence>
<dbReference type="PROSITE" id="PS50075">
    <property type="entry name" value="CARRIER"/>
    <property type="match status" value="1"/>
</dbReference>
<accession>A0ABP9BP95</accession>
<dbReference type="RefSeq" id="WP_345303714.1">
    <property type="nucleotide sequence ID" value="NZ_BAABJE010000014.1"/>
</dbReference>
<dbReference type="Proteomes" id="UP001499959">
    <property type="component" value="Unassembled WGS sequence"/>
</dbReference>
<dbReference type="InterPro" id="IPR009081">
    <property type="entry name" value="PP-bd_ACP"/>
</dbReference>
<dbReference type="InterPro" id="IPR036736">
    <property type="entry name" value="ACP-like_sf"/>
</dbReference>
<proteinExistence type="predicted"/>
<keyword evidence="3" id="KW-1185">Reference proteome</keyword>
<name>A0ABP9BP95_9GAMM</name>
<feature type="domain" description="Carrier" evidence="1">
    <location>
        <begin position="2"/>
        <end position="81"/>
    </location>
</feature>
<evidence type="ECO:0000259" key="1">
    <source>
        <dbReference type="PROSITE" id="PS50075"/>
    </source>
</evidence>
<comment type="caution">
    <text evidence="2">The sequence shown here is derived from an EMBL/GenBank/DDBJ whole genome shotgun (WGS) entry which is preliminary data.</text>
</comment>
<gene>
    <name evidence="2" type="ORF">GCM10023307_25430</name>
</gene>
<reference evidence="3" key="1">
    <citation type="journal article" date="2019" name="Int. J. Syst. Evol. Microbiol.">
        <title>The Global Catalogue of Microorganisms (GCM) 10K type strain sequencing project: providing services to taxonomists for standard genome sequencing and annotation.</title>
        <authorList>
            <consortium name="The Broad Institute Genomics Platform"/>
            <consortium name="The Broad Institute Genome Sequencing Center for Infectious Disease"/>
            <person name="Wu L."/>
            <person name="Ma J."/>
        </authorList>
    </citation>
    <scope>NUCLEOTIDE SEQUENCE [LARGE SCALE GENOMIC DNA]</scope>
    <source>
        <strain evidence="3">JCM 18204</strain>
    </source>
</reference>
<evidence type="ECO:0000313" key="2">
    <source>
        <dbReference type="EMBL" id="GAA4798282.1"/>
    </source>
</evidence>
<protein>
    <recommendedName>
        <fullName evidence="1">Carrier domain-containing protein</fullName>
    </recommendedName>
</protein>
<organism evidence="2 3">
    <name type="scientific">Lysobacter hankyongensis</name>
    <dbReference type="NCBI Taxonomy" id="1176535"/>
    <lineage>
        <taxon>Bacteria</taxon>
        <taxon>Pseudomonadati</taxon>
        <taxon>Pseudomonadota</taxon>
        <taxon>Gammaproteobacteria</taxon>
        <taxon>Lysobacterales</taxon>
        <taxon>Lysobacteraceae</taxon>
        <taxon>Lysobacter</taxon>
    </lineage>
</organism>
<dbReference type="Gene3D" id="1.10.1200.10">
    <property type="entry name" value="ACP-like"/>
    <property type="match status" value="1"/>
</dbReference>
<dbReference type="EMBL" id="BAABJE010000014">
    <property type="protein sequence ID" value="GAA4798282.1"/>
    <property type="molecule type" value="Genomic_DNA"/>
</dbReference>